<feature type="domain" description="Fibronectin type-III" evidence="13">
    <location>
        <begin position="507"/>
        <end position="600"/>
    </location>
</feature>
<dbReference type="Pfam" id="PF07679">
    <property type="entry name" value="I-set"/>
    <property type="match status" value="1"/>
</dbReference>
<dbReference type="Gene3D" id="2.60.40.10">
    <property type="entry name" value="Immunoglobulins"/>
    <property type="match status" value="10"/>
</dbReference>
<protein>
    <submittedName>
        <fullName evidence="14">Uncharacterized protein</fullName>
    </submittedName>
</protein>
<feature type="domain" description="Fibronectin type-III" evidence="13">
    <location>
        <begin position="815"/>
        <end position="911"/>
    </location>
</feature>
<evidence type="ECO:0000256" key="3">
    <source>
        <dbReference type="ARBA" id="ARBA00022729"/>
    </source>
</evidence>
<dbReference type="GO" id="GO:0007420">
    <property type="term" value="P:brain development"/>
    <property type="evidence" value="ECO:0007669"/>
    <property type="project" value="TreeGrafter"/>
</dbReference>
<evidence type="ECO:0000313" key="15">
    <source>
        <dbReference type="Proteomes" id="UP000694402"/>
    </source>
</evidence>
<name>A0A8C8MKS5_ONCTS</name>
<keyword evidence="11" id="KW-0812">Transmembrane</keyword>
<evidence type="ECO:0000256" key="7">
    <source>
        <dbReference type="ARBA" id="ARBA00023157"/>
    </source>
</evidence>
<dbReference type="Pfam" id="PF13927">
    <property type="entry name" value="Ig_3"/>
    <property type="match status" value="4"/>
</dbReference>
<dbReference type="GO" id="GO:0098632">
    <property type="term" value="F:cell-cell adhesion mediator activity"/>
    <property type="evidence" value="ECO:0007669"/>
    <property type="project" value="TreeGrafter"/>
</dbReference>
<evidence type="ECO:0000259" key="13">
    <source>
        <dbReference type="PROSITE" id="PS50853"/>
    </source>
</evidence>
<dbReference type="GO" id="GO:0005886">
    <property type="term" value="C:plasma membrane"/>
    <property type="evidence" value="ECO:0007669"/>
    <property type="project" value="UniProtKB-SubCell"/>
</dbReference>
<keyword evidence="7" id="KW-1015">Disulfide bond</keyword>
<keyword evidence="15" id="KW-1185">Reference proteome</keyword>
<feature type="domain" description="Fibronectin type-III" evidence="13">
    <location>
        <begin position="605"/>
        <end position="699"/>
    </location>
</feature>
<dbReference type="PROSITE" id="PS50835">
    <property type="entry name" value="IG_LIKE"/>
    <property type="match status" value="5"/>
</dbReference>
<feature type="region of interest" description="Disordered" evidence="10">
    <location>
        <begin position="792"/>
        <end position="814"/>
    </location>
</feature>
<evidence type="ECO:0000256" key="2">
    <source>
        <dbReference type="ARBA" id="ARBA00022475"/>
    </source>
</evidence>
<dbReference type="InterPro" id="IPR003598">
    <property type="entry name" value="Ig_sub2"/>
</dbReference>
<dbReference type="SUPFAM" id="SSF49265">
    <property type="entry name" value="Fibronectin type III"/>
    <property type="match status" value="3"/>
</dbReference>
<evidence type="ECO:0000256" key="9">
    <source>
        <dbReference type="ARBA" id="ARBA00023319"/>
    </source>
</evidence>
<keyword evidence="5" id="KW-0130">Cell adhesion</keyword>
<evidence type="ECO:0000313" key="14">
    <source>
        <dbReference type="Ensembl" id="ENSOTSP00005099441.2"/>
    </source>
</evidence>
<dbReference type="AlphaFoldDB" id="A0A8C8MKS5"/>
<dbReference type="FunFam" id="2.60.40.10:FF:000028">
    <property type="entry name" value="Neuronal cell adhesion molecule"/>
    <property type="match status" value="1"/>
</dbReference>
<feature type="domain" description="Ig-like" evidence="12">
    <location>
        <begin position="44"/>
        <end position="135"/>
    </location>
</feature>
<dbReference type="FunFam" id="2.60.40.10:FF:000005">
    <property type="entry name" value="Neuronal cell adhesion molecule"/>
    <property type="match status" value="1"/>
</dbReference>
<dbReference type="InterPro" id="IPR036179">
    <property type="entry name" value="Ig-like_dom_sf"/>
</dbReference>
<keyword evidence="4" id="KW-0677">Repeat</keyword>
<sequence>RLLPDTVYVALKKPPVITTQPESITVFGAEDILLTCEASGNPPPELVTKEKKVKKKVEEGESVILKCNPPFSTVPPVIHWMDKRLRHIELNDRVTQGRDGNLYFSHVTADDNRNDYTCNAQYLSARTILSKEPISLTVTISNSVVRNRRPQMMRPSGAHSTYHTLRGQSLELECIVQGLPTPTVQWVRKDGQLSESRTLRDLSDRLLRFSNISESDGGEYQCSANNSQGTVTHIYTVSVEAAPYWTKEPVSQLYAPGETVRLDCQADGIPSPAVAWSMNGNPITGIDLDPRRTVRHGALILRDVVFTDTAVYQCQAHNKHGTILVNTYIFVIELPPQILSADGQTYTVTEGQKAGLHCQTFGSPRPKVDNGASLLADPRVNLLTNGSLQITNISHDDEGLYTCSISNTNMSINAELEVLNRTVILSPPGDLRVRPGKTVIFTCLAQVDSKLTPPHIQWRRSGQKLMQSYAEDKYTFEGPDLIVANVQTEDEGVYTCEVITNLDMAEASGSITLVGMEMSHFNVVFHMWYDAASASFRVEFKDHVSNEWGWEELKRVSGTEESVNLALQPYVSYRFRVISVNDIGKSDPSTPSDLHSTPPQAPDNNPEDVRSESTDPDTLVITWEEMDRRVFNGPEFQYKVFWRRVVGDGPTWHSNVTTEPQYIVTEVGNFSAFEIKVQAVNQKGEGPEPDPVIGYSGENVPLEAPMDVGVVLLNSTAIRVTWAAVDRDTVRGHLLGYKIHLTRFGSRGHHRGRRAREPESSMVVETGANEEKRVLGGLRPYSHYALTVTVFNSKGEGPPSDPPLSFSTDEGAPGPPMSLHLESPAETEMTLHWTPPAQPNGVLKGYLLQYQQIVESDDSPVQVETIDDHTLTKLTLKQLDPKSRYRFYLRGRTSAGDGEPITREGATTLDGAPPSNISLSVGEKSVNLSWVPGQRHRSVGFQVQYLNKNSGGKWKQSEKLNSSQSFYQLKGLTPGSQYRLRFTFNNNTFWETEIRTEGAASPDTHTPSSGPTAGWFIGLVSAIVLLLLVLLILCFIKRSKGGKYSGSSKYSNMHQTSTRQTTKSKYVSIDHSDTLKCKSYTERRSMFNRKTILADASSLHRARIHKFPRLCPCSKTHYSYSFWKKQA</sequence>
<dbReference type="PANTHER" id="PTHR44170:SF36">
    <property type="entry name" value="L1 CELL ADHESION MOLECULE"/>
    <property type="match status" value="1"/>
</dbReference>
<dbReference type="InterPro" id="IPR013098">
    <property type="entry name" value="Ig_I-set"/>
</dbReference>
<proteinExistence type="predicted"/>
<evidence type="ECO:0000256" key="5">
    <source>
        <dbReference type="ARBA" id="ARBA00022889"/>
    </source>
</evidence>
<dbReference type="Pfam" id="PF00041">
    <property type="entry name" value="fn3"/>
    <property type="match status" value="4"/>
</dbReference>
<keyword evidence="8" id="KW-0325">Glycoprotein</keyword>
<evidence type="ECO:0000256" key="8">
    <source>
        <dbReference type="ARBA" id="ARBA00023180"/>
    </source>
</evidence>
<dbReference type="SUPFAM" id="SSF48726">
    <property type="entry name" value="Immunoglobulin"/>
    <property type="match status" value="5"/>
</dbReference>
<dbReference type="Proteomes" id="UP000694402">
    <property type="component" value="Unassembled WGS sequence"/>
</dbReference>
<feature type="transmembrane region" description="Helical" evidence="11">
    <location>
        <begin position="1013"/>
        <end position="1036"/>
    </location>
</feature>
<keyword evidence="2" id="KW-1003">Cell membrane</keyword>
<feature type="compositionally biased region" description="Polar residues" evidence="10">
    <location>
        <begin position="587"/>
        <end position="598"/>
    </location>
</feature>
<feature type="domain" description="Ig-like" evidence="12">
    <location>
        <begin position="421"/>
        <end position="512"/>
    </location>
</feature>
<dbReference type="PANTHER" id="PTHR44170">
    <property type="entry name" value="PROTEIN SIDEKICK"/>
    <property type="match status" value="1"/>
</dbReference>
<keyword evidence="9" id="KW-0393">Immunoglobulin domain</keyword>
<reference evidence="14" key="1">
    <citation type="submission" date="2025-08" db="UniProtKB">
        <authorList>
            <consortium name="Ensembl"/>
        </authorList>
    </citation>
    <scope>IDENTIFICATION</scope>
</reference>
<dbReference type="InterPro" id="IPR003599">
    <property type="entry name" value="Ig_sub"/>
</dbReference>
<organism evidence="14 15">
    <name type="scientific">Oncorhynchus tshawytscha</name>
    <name type="common">Chinook salmon</name>
    <name type="synonym">Salmo tshawytscha</name>
    <dbReference type="NCBI Taxonomy" id="74940"/>
    <lineage>
        <taxon>Eukaryota</taxon>
        <taxon>Metazoa</taxon>
        <taxon>Chordata</taxon>
        <taxon>Craniata</taxon>
        <taxon>Vertebrata</taxon>
        <taxon>Euteleostomi</taxon>
        <taxon>Actinopterygii</taxon>
        <taxon>Neopterygii</taxon>
        <taxon>Teleostei</taxon>
        <taxon>Protacanthopterygii</taxon>
        <taxon>Salmoniformes</taxon>
        <taxon>Salmonidae</taxon>
        <taxon>Salmoninae</taxon>
        <taxon>Oncorhynchus</taxon>
    </lineage>
</organism>
<dbReference type="SMART" id="SM00060">
    <property type="entry name" value="FN3"/>
    <property type="match status" value="5"/>
</dbReference>
<dbReference type="FunFam" id="2.60.40.10:FF:002563">
    <property type="entry name" value="Neural cell adhesion molecule L1"/>
    <property type="match status" value="1"/>
</dbReference>
<feature type="domain" description="Ig-like" evidence="12">
    <location>
        <begin position="243"/>
        <end position="330"/>
    </location>
</feature>
<dbReference type="InterPro" id="IPR013783">
    <property type="entry name" value="Ig-like_fold"/>
</dbReference>
<dbReference type="CDD" id="cd00063">
    <property type="entry name" value="FN3"/>
    <property type="match status" value="5"/>
</dbReference>
<dbReference type="SMART" id="SM00409">
    <property type="entry name" value="IG"/>
    <property type="match status" value="5"/>
</dbReference>
<gene>
    <name evidence="14" type="primary">LOC112221676</name>
</gene>
<reference evidence="14" key="2">
    <citation type="submission" date="2025-09" db="UniProtKB">
        <authorList>
            <consortium name="Ensembl"/>
        </authorList>
    </citation>
    <scope>IDENTIFICATION</scope>
</reference>
<evidence type="ECO:0000256" key="10">
    <source>
        <dbReference type="SAM" id="MobiDB-lite"/>
    </source>
</evidence>
<feature type="region of interest" description="Disordered" evidence="10">
    <location>
        <begin position="896"/>
        <end position="915"/>
    </location>
</feature>
<keyword evidence="11" id="KW-1133">Transmembrane helix</keyword>
<dbReference type="GO" id="GO:0007411">
    <property type="term" value="P:axon guidance"/>
    <property type="evidence" value="ECO:0007669"/>
    <property type="project" value="TreeGrafter"/>
</dbReference>
<evidence type="ECO:0000259" key="12">
    <source>
        <dbReference type="PROSITE" id="PS50835"/>
    </source>
</evidence>
<comment type="subcellular location">
    <subcellularLocation>
        <location evidence="1">Cell membrane</location>
    </subcellularLocation>
</comment>
<dbReference type="InterPro" id="IPR003961">
    <property type="entry name" value="FN3_dom"/>
</dbReference>
<dbReference type="SMART" id="SM00408">
    <property type="entry name" value="IGc2"/>
    <property type="match status" value="4"/>
</dbReference>
<feature type="domain" description="Fibronectin type-III" evidence="13">
    <location>
        <begin position="913"/>
        <end position="1012"/>
    </location>
</feature>
<keyword evidence="3" id="KW-0732">Signal</keyword>
<dbReference type="InterPro" id="IPR036116">
    <property type="entry name" value="FN3_sf"/>
</dbReference>
<feature type="domain" description="Ig-like" evidence="12">
    <location>
        <begin position="336"/>
        <end position="419"/>
    </location>
</feature>
<feature type="region of interest" description="Disordered" evidence="10">
    <location>
        <begin position="584"/>
        <end position="615"/>
    </location>
</feature>
<evidence type="ECO:0000256" key="11">
    <source>
        <dbReference type="SAM" id="Phobius"/>
    </source>
</evidence>
<dbReference type="GO" id="GO:0030424">
    <property type="term" value="C:axon"/>
    <property type="evidence" value="ECO:0007669"/>
    <property type="project" value="TreeGrafter"/>
</dbReference>
<dbReference type="GeneTree" id="ENSGT00940000157506"/>
<feature type="domain" description="Fibronectin type-III" evidence="13">
    <location>
        <begin position="704"/>
        <end position="811"/>
    </location>
</feature>
<feature type="domain" description="Ig-like" evidence="12">
    <location>
        <begin position="150"/>
        <end position="238"/>
    </location>
</feature>
<dbReference type="PROSITE" id="PS50853">
    <property type="entry name" value="FN3"/>
    <property type="match status" value="5"/>
</dbReference>
<evidence type="ECO:0000256" key="6">
    <source>
        <dbReference type="ARBA" id="ARBA00023136"/>
    </source>
</evidence>
<dbReference type="FunFam" id="2.60.40.10:FF:000367">
    <property type="entry name" value="Neural cell adhesion molecule L1-like protein"/>
    <property type="match status" value="1"/>
</dbReference>
<evidence type="ECO:0000256" key="1">
    <source>
        <dbReference type="ARBA" id="ARBA00004236"/>
    </source>
</evidence>
<dbReference type="Ensembl" id="ENSOTST00005107566.2">
    <property type="protein sequence ID" value="ENSOTSP00005099441.2"/>
    <property type="gene ID" value="ENSOTSG00005045875.2"/>
</dbReference>
<evidence type="ECO:0000256" key="4">
    <source>
        <dbReference type="ARBA" id="ARBA00022737"/>
    </source>
</evidence>
<dbReference type="FunFam" id="2.60.40.10:FF:000078">
    <property type="entry name" value="Neuronal cell adhesion molecule"/>
    <property type="match status" value="1"/>
</dbReference>
<dbReference type="InterPro" id="IPR007110">
    <property type="entry name" value="Ig-like_dom"/>
</dbReference>
<accession>A0A8C8MKS5</accession>
<keyword evidence="6 11" id="KW-0472">Membrane</keyword>